<evidence type="ECO:0000313" key="1">
    <source>
        <dbReference type="EMBL" id="KAI4468527.1"/>
    </source>
</evidence>
<organism evidence="1 2">
    <name type="scientific">Holotrichia oblita</name>
    <name type="common">Chafer beetle</name>
    <dbReference type="NCBI Taxonomy" id="644536"/>
    <lineage>
        <taxon>Eukaryota</taxon>
        <taxon>Metazoa</taxon>
        <taxon>Ecdysozoa</taxon>
        <taxon>Arthropoda</taxon>
        <taxon>Hexapoda</taxon>
        <taxon>Insecta</taxon>
        <taxon>Pterygota</taxon>
        <taxon>Neoptera</taxon>
        <taxon>Endopterygota</taxon>
        <taxon>Coleoptera</taxon>
        <taxon>Polyphaga</taxon>
        <taxon>Scarabaeiformia</taxon>
        <taxon>Scarabaeidae</taxon>
        <taxon>Melolonthinae</taxon>
        <taxon>Holotrichia</taxon>
    </lineage>
</organism>
<protein>
    <submittedName>
        <fullName evidence="1">Timeless interacting-related</fullName>
    </submittedName>
</protein>
<accession>A0ACB9TP21</accession>
<keyword evidence="2" id="KW-1185">Reference proteome</keyword>
<evidence type="ECO:0000313" key="2">
    <source>
        <dbReference type="Proteomes" id="UP001056778"/>
    </source>
</evidence>
<reference evidence="1" key="1">
    <citation type="submission" date="2022-04" db="EMBL/GenBank/DDBJ databases">
        <title>Chromosome-scale genome assembly of Holotrichia oblita Faldermann.</title>
        <authorList>
            <person name="Rongchong L."/>
        </authorList>
    </citation>
    <scope>NUCLEOTIDE SEQUENCE</scope>
    <source>
        <strain evidence="1">81SQS9</strain>
    </source>
</reference>
<name>A0ACB9TP21_HOLOL</name>
<proteinExistence type="predicted"/>
<dbReference type="EMBL" id="CM043016">
    <property type="protein sequence ID" value="KAI4468527.1"/>
    <property type="molecule type" value="Genomic_DNA"/>
</dbReference>
<sequence>METSIDLYAEEYVDDYAEASDDNLEQEVEGENQIEAENENLETENNEDNTEEKKKVKPKRVIRNPRPKIDVETLKGSKGLLCLQSYFENKKFKGRGSEEQDLRTIMKTYEYWCHRLVPKFSFDDCLAKLEKLGTKKNVQVYLKRIRMDLVTGEDQPIVSDHEGEDLDELNIPQFDDLFPAEDRNADENATLTEEQLERIRYNKEKANRRLQAKLQQTTETITECSPEDFSTGLENVESSLKNGISTQDSVLLQTDNQSQDMCESMNTE</sequence>
<dbReference type="Proteomes" id="UP001056778">
    <property type="component" value="Chromosome 2"/>
</dbReference>
<gene>
    <name evidence="1" type="ORF">MML48_2g00017768</name>
</gene>
<comment type="caution">
    <text evidence="1">The sequence shown here is derived from an EMBL/GenBank/DDBJ whole genome shotgun (WGS) entry which is preliminary data.</text>
</comment>